<keyword evidence="4" id="KW-1185">Reference proteome</keyword>
<feature type="region of interest" description="Disordered" evidence="1">
    <location>
        <begin position="1"/>
        <end position="235"/>
    </location>
</feature>
<feature type="compositionally biased region" description="Low complexity" evidence="1">
    <location>
        <begin position="59"/>
        <end position="69"/>
    </location>
</feature>
<dbReference type="PANTHER" id="PTHR14195">
    <property type="entry name" value="G PATCH DOMAIN CONTAINING PROTEIN 2"/>
    <property type="match status" value="1"/>
</dbReference>
<feature type="compositionally biased region" description="Basic and acidic residues" evidence="1">
    <location>
        <begin position="1034"/>
        <end position="1044"/>
    </location>
</feature>
<dbReference type="SMART" id="SM00443">
    <property type="entry name" value="G_patch"/>
    <property type="match status" value="1"/>
</dbReference>
<accession>A0A058Z269</accession>
<feature type="region of interest" description="Disordered" evidence="1">
    <location>
        <begin position="252"/>
        <end position="303"/>
    </location>
</feature>
<evidence type="ECO:0000256" key="1">
    <source>
        <dbReference type="SAM" id="MobiDB-lite"/>
    </source>
</evidence>
<dbReference type="OrthoDB" id="21470at2759"/>
<feature type="compositionally biased region" description="Pro residues" evidence="1">
    <location>
        <begin position="737"/>
        <end position="748"/>
    </location>
</feature>
<dbReference type="InterPro" id="IPR051189">
    <property type="entry name" value="Splicing_assoc_domain"/>
</dbReference>
<dbReference type="InterPro" id="IPR000467">
    <property type="entry name" value="G_patch_dom"/>
</dbReference>
<feature type="compositionally biased region" description="Acidic residues" evidence="1">
    <location>
        <begin position="673"/>
        <end position="699"/>
    </location>
</feature>
<dbReference type="RefSeq" id="XP_009497428.1">
    <property type="nucleotide sequence ID" value="XM_009499153.1"/>
</dbReference>
<dbReference type="PROSITE" id="PS50174">
    <property type="entry name" value="G_PATCH"/>
    <property type="match status" value="1"/>
</dbReference>
<dbReference type="EMBL" id="KB932209">
    <property type="protein sequence ID" value="KCV68374.1"/>
    <property type="molecule type" value="Genomic_DNA"/>
</dbReference>
<evidence type="ECO:0000313" key="4">
    <source>
        <dbReference type="Proteomes" id="UP000030693"/>
    </source>
</evidence>
<evidence type="ECO:0000259" key="2">
    <source>
        <dbReference type="PROSITE" id="PS50174"/>
    </source>
</evidence>
<feature type="region of interest" description="Disordered" evidence="1">
    <location>
        <begin position="325"/>
        <end position="347"/>
    </location>
</feature>
<feature type="compositionally biased region" description="Acidic residues" evidence="1">
    <location>
        <begin position="257"/>
        <end position="269"/>
    </location>
</feature>
<feature type="compositionally biased region" description="Basic and acidic residues" evidence="1">
    <location>
        <begin position="1179"/>
        <end position="1191"/>
    </location>
</feature>
<dbReference type="STRING" id="691883.A0A058Z269"/>
<feature type="region of interest" description="Disordered" evidence="1">
    <location>
        <begin position="1162"/>
        <end position="1197"/>
    </location>
</feature>
<feature type="compositionally biased region" description="Acidic residues" evidence="1">
    <location>
        <begin position="285"/>
        <end position="303"/>
    </location>
</feature>
<dbReference type="GeneID" id="20530015"/>
<evidence type="ECO:0000313" key="3">
    <source>
        <dbReference type="EMBL" id="KCV68374.1"/>
    </source>
</evidence>
<dbReference type="Proteomes" id="UP000030693">
    <property type="component" value="Unassembled WGS sequence"/>
</dbReference>
<dbReference type="GO" id="GO:0003676">
    <property type="term" value="F:nucleic acid binding"/>
    <property type="evidence" value="ECO:0007669"/>
    <property type="project" value="InterPro"/>
</dbReference>
<feature type="compositionally biased region" description="Low complexity" evidence="1">
    <location>
        <begin position="1087"/>
        <end position="1104"/>
    </location>
</feature>
<feature type="region of interest" description="Disordered" evidence="1">
    <location>
        <begin position="421"/>
        <end position="441"/>
    </location>
</feature>
<dbReference type="Pfam" id="PF01585">
    <property type="entry name" value="G-patch"/>
    <property type="match status" value="1"/>
</dbReference>
<feature type="compositionally biased region" description="Pro residues" evidence="1">
    <location>
        <begin position="41"/>
        <end position="58"/>
    </location>
</feature>
<feature type="compositionally biased region" description="Basic and acidic residues" evidence="1">
    <location>
        <begin position="12"/>
        <end position="24"/>
    </location>
</feature>
<feature type="region of interest" description="Disordered" evidence="1">
    <location>
        <begin position="1244"/>
        <end position="1288"/>
    </location>
</feature>
<feature type="compositionally biased region" description="Acidic residues" evidence="1">
    <location>
        <begin position="206"/>
        <end position="225"/>
    </location>
</feature>
<reference evidence="3" key="1">
    <citation type="submission" date="2013-04" db="EMBL/GenBank/DDBJ databases">
        <title>The Genome Sequence of Fonticula alba ATCC 38817.</title>
        <authorList>
            <consortium name="The Broad Institute Genomics Platform"/>
            <person name="Russ C."/>
            <person name="Cuomo C."/>
            <person name="Burger G."/>
            <person name="Gray M.W."/>
            <person name="Holland P.W.H."/>
            <person name="King N."/>
            <person name="Lang F.B.F."/>
            <person name="Roger A.J."/>
            <person name="Ruiz-Trillo I."/>
            <person name="Brown M."/>
            <person name="Walker B."/>
            <person name="Young S."/>
            <person name="Zeng Q."/>
            <person name="Gargeya S."/>
            <person name="Fitzgerald M."/>
            <person name="Haas B."/>
            <person name="Abouelleil A."/>
            <person name="Allen A.W."/>
            <person name="Alvarado L."/>
            <person name="Arachchi H.M."/>
            <person name="Berlin A.M."/>
            <person name="Chapman S.B."/>
            <person name="Gainer-Dewar J."/>
            <person name="Goldberg J."/>
            <person name="Griggs A."/>
            <person name="Gujja S."/>
            <person name="Hansen M."/>
            <person name="Howarth C."/>
            <person name="Imamovic A."/>
            <person name="Ireland A."/>
            <person name="Larimer J."/>
            <person name="McCowan C."/>
            <person name="Murphy C."/>
            <person name="Pearson M."/>
            <person name="Poon T.W."/>
            <person name="Priest M."/>
            <person name="Roberts A."/>
            <person name="Saif S."/>
            <person name="Shea T."/>
            <person name="Sisk P."/>
            <person name="Sykes S."/>
            <person name="Wortman J."/>
            <person name="Nusbaum C."/>
            <person name="Birren B."/>
        </authorList>
    </citation>
    <scope>NUCLEOTIDE SEQUENCE [LARGE SCALE GENOMIC DNA]</scope>
    <source>
        <strain evidence="3">ATCC 38817</strain>
    </source>
</reference>
<sequence>MGPGGHGGGGRADWHDSPPVRGEEANYVAPPRRLPASPCIHHPPPPSPSFLWLPPPSPSLFRLPPVSVAPFPPSAMTDTVSSMKKPRRRQNALKSFQDRQDQQAKANLPAPHPDPSPVQSATQPATRRKYSKLLSSRPRYKSKHLDFRPPASLLEGATIIRHDTPAPVPRAQADSSSSEDEMTLGGDDLPLTNWSLLSALKGSSEELSDSSDGSTDDAGPEDAAEDPLFALAHEGDPLSDAAYSKLIDALMSSSDSDASEDADAEDDDGAADHSHRGDANAPGLESDDDSMDDYSDDQDDYDSMEEALQPENPLDMCLAQHLQSFGQRPRASAPIDHHGKARGSRRRAPRIPVPWAFDRPPASDIRDLFLTDFRPGADVPAPKAIPHLAGSGVVHAACQRDPFLHLALLVDLKLTLGSFPAGGDASPASNGKRKNLPSLRGYVGDSRLDAPNARSARAFLDRAVNNHPLFVSVARMRLSSGTKGQAAARSRSPSLTGQVYQQVLRILLAHVLRHLAWAQPSIQAALEGLGLDYTMEAFVGRVHEGQLLAPPSKSHLRLMGYRVGTLPTGDRVFEPKGAGQIRAHAVLQDAVFSEILRLALDSGFSQVPATVAGLSVAALGPPLTLVRATSEPAPGGDEGDPPGSGGPAGHRGRDLGVRGFTPAGNLSDSSSSSDDDDDDHDHDHDNDDDGDDDDDDDAGVEVAPVDAPANAPSQAPTEAQMAREARRAATSAASMELPPPASTPPMAPMTPSSGRRAAARHRHDAIAQLAVLSAHLPIGLPLPAADAQAMARELSANASEGHGAGVDFGQLTPHERAEFRSLQLKAQGMLHRSLLASLGVAVDVLRPASSSDGSVNDLSLLICWQRLFAGQMGGTAAPLVSWLDQFTASPHCENIALPAVLLAPELRSSVKDILSHLGLTHKVAGKGNYKHLSVYRSRRSRAASADLTEAGRPIGARGGRLLGLMSQFDSAVGSILRRKLAKVPALNAGPNGRKSRNHPRLESGFVSFSRPAVLSGTMNDPLFGDDSIFLDDEPVGRPDARSESGAESDDGSGTWSVDPSPSAPMEVDQPQAGSWSGSPVPPEEGQEPGSEPRQSDVDAPADSAPAEEEVFTFRMGSPSPPPADPDCELEPFEFFHDTTPGMSANEAAPAVWGRTPTASSLVPLGALPPSEVAPQPVPSRRELKRQMRQEQKQQALQQTLPMSVAALQLSPAQPKRQKGSLPTQPAALWRQFWSSERLSDVSSLMTPAGTGVRPSRDIGSPAGTAGPRLGKYQTPLPGMAVGADAPPIDATNVGRQMLERMGWRSGEGLGRDGSGQVDNIEVLVRRERSGLGSR</sequence>
<feature type="domain" description="G-patch" evidence="2">
    <location>
        <begin position="1290"/>
        <end position="1334"/>
    </location>
</feature>
<name>A0A058Z269_FONAL</name>
<protein>
    <recommendedName>
        <fullName evidence="2">G-patch domain-containing protein</fullName>
    </recommendedName>
</protein>
<feature type="compositionally biased region" description="Gly residues" evidence="1">
    <location>
        <begin position="1"/>
        <end position="11"/>
    </location>
</feature>
<feature type="region of interest" description="Disordered" evidence="1">
    <location>
        <begin position="1025"/>
        <end position="1141"/>
    </location>
</feature>
<feature type="region of interest" description="Disordered" evidence="1">
    <location>
        <begin position="626"/>
        <end position="757"/>
    </location>
</feature>
<gene>
    <name evidence="3" type="ORF">H696_05290</name>
</gene>
<proteinExistence type="predicted"/>
<organism evidence="3">
    <name type="scientific">Fonticula alba</name>
    <name type="common">Slime mold</name>
    <dbReference type="NCBI Taxonomy" id="691883"/>
    <lineage>
        <taxon>Eukaryota</taxon>
        <taxon>Rotosphaerida</taxon>
        <taxon>Fonticulaceae</taxon>
        <taxon>Fonticula</taxon>
    </lineage>
</organism>